<organism evidence="1 2">
    <name type="scientific">Sphingobacterium corticis</name>
    <dbReference type="NCBI Taxonomy" id="1812823"/>
    <lineage>
        <taxon>Bacteria</taxon>
        <taxon>Pseudomonadati</taxon>
        <taxon>Bacteroidota</taxon>
        <taxon>Sphingobacteriia</taxon>
        <taxon>Sphingobacteriales</taxon>
        <taxon>Sphingobacteriaceae</taxon>
        <taxon>Sphingobacterium</taxon>
    </lineage>
</organism>
<dbReference type="Proteomes" id="UP001597393">
    <property type="component" value="Unassembled WGS sequence"/>
</dbReference>
<protein>
    <submittedName>
        <fullName evidence="1">Uncharacterized protein</fullName>
    </submittedName>
</protein>
<sequence length="49" mass="5176">MIEVHQIILEEGFANASTAAVTVGSSSNDYSPDVNDWTVGGLESGDYDI</sequence>
<dbReference type="RefSeq" id="WP_380869286.1">
    <property type="nucleotide sequence ID" value="NZ_JBHUMA010000006.1"/>
</dbReference>
<accession>A0ABW5NL92</accession>
<evidence type="ECO:0000313" key="1">
    <source>
        <dbReference type="EMBL" id="MFD2599160.1"/>
    </source>
</evidence>
<evidence type="ECO:0000313" key="2">
    <source>
        <dbReference type="Proteomes" id="UP001597393"/>
    </source>
</evidence>
<reference evidence="2" key="1">
    <citation type="journal article" date="2019" name="Int. J. Syst. Evol. Microbiol.">
        <title>The Global Catalogue of Microorganisms (GCM) 10K type strain sequencing project: providing services to taxonomists for standard genome sequencing and annotation.</title>
        <authorList>
            <consortium name="The Broad Institute Genomics Platform"/>
            <consortium name="The Broad Institute Genome Sequencing Center for Infectious Disease"/>
            <person name="Wu L."/>
            <person name="Ma J."/>
        </authorList>
    </citation>
    <scope>NUCLEOTIDE SEQUENCE [LARGE SCALE GENOMIC DNA]</scope>
    <source>
        <strain evidence="2">KCTC 42248</strain>
    </source>
</reference>
<gene>
    <name evidence="1" type="ORF">ACFSQ3_09355</name>
</gene>
<name>A0ABW5NL92_9SPHI</name>
<dbReference type="EMBL" id="JBHUMA010000006">
    <property type="protein sequence ID" value="MFD2599160.1"/>
    <property type="molecule type" value="Genomic_DNA"/>
</dbReference>
<comment type="caution">
    <text evidence="1">The sequence shown here is derived from an EMBL/GenBank/DDBJ whole genome shotgun (WGS) entry which is preliminary data.</text>
</comment>
<keyword evidence="2" id="KW-1185">Reference proteome</keyword>
<proteinExistence type="predicted"/>